<evidence type="ECO:0000313" key="5">
    <source>
        <dbReference type="Proteomes" id="UP001516023"/>
    </source>
</evidence>
<gene>
    <name evidence="4" type="ORF">HJC23_000983</name>
</gene>
<dbReference type="AlphaFoldDB" id="A0ABD3QMR0"/>
<dbReference type="EMBL" id="JABMIG020000026">
    <property type="protein sequence ID" value="KAL3801545.1"/>
    <property type="molecule type" value="Genomic_DNA"/>
</dbReference>
<keyword evidence="2" id="KW-0812">Transmembrane</keyword>
<keyword evidence="2" id="KW-1133">Transmembrane helix</keyword>
<feature type="region of interest" description="Disordered" evidence="1">
    <location>
        <begin position="563"/>
        <end position="598"/>
    </location>
</feature>
<feature type="region of interest" description="Disordered" evidence="1">
    <location>
        <begin position="73"/>
        <end position="97"/>
    </location>
</feature>
<feature type="transmembrane region" description="Helical" evidence="2">
    <location>
        <begin position="830"/>
        <end position="850"/>
    </location>
</feature>
<sequence length="974" mass="103700">MKRLSSSVSIGALGLLLLSKPCEVSSTPQLRLKGQEDPGLKSQDTPVPKSEETRGNAEKVNLVLKQPRDVIDFVQPPPPKKKQDDLSAVELPDKGTPGRLRIDEASLHDLATTYEGGWVQDGVMFDVRVINNDASSSEGIVVLGLDILTPVSFETVCVEIYSREGGYKGFDTVQSAWDLLGSVSVLGLGKDTPTTIPLGSFDPVYIAPNSTRAFYITSQDENMRYTAYPDGNQTSGDVFVSSTEGGVNVDILMGVAKNYPFAQSWPDRMFNGAIRYAIGSNVDVETVLSADQAALAATAKRGKITCDVDASATSPPSTSVPALNSPVTAAPVVTAAGSPTVSPVAAISTAQPSESVTESPTPAPTTLAFTLKKVATTLHGGLKQAGVMFDIRVPTVEEGGPAEGLSILTLEVSTFLTDEICVEVYSKEGTHVGYETDVVQSEDGSWSSNTWAILGAVTTTGMGETTPTHLPVGAIDPIYIAPGDTRAYYVTMTIPEMRYTEPAYREKTGDVFVSSSMGHLQIMVGTAKSYPFLDSWPNRIYNGAVIYALGEVEDGKYSNVTASDRSRSCLVPDGAPTGSPSVSFEETSSPVTQGVPTQSPAVQVVSTQSPVSMGGETVTATINPTVGSAGDLVDVVEGSSSSSPPRLDDICPAFEFVDTSERKEAVVEYKYALITNMTDNSAESLIENLMHTKLMQSKCSEMSNQKVRLMQESITYYGFNSNPSDEVVAGEECTDVTLAPYEECKIVQGGFMAYVPNTADELKVQNDLGLFANDVLLDAKNHDALGVNSVVVESDGDSARGGIDSATSEEQSQDGNDVDGGNGGPLSTTAIIIIAAVAGCVALALLLMFISSRHKKTKRAKANEELFHEFREEQTDLGPDSYSQNIANKSSNTSLFNRDDEESTLFRNAPVILNEHDEVSLVSNDLSKSRFVIPPTPGTPGSDASRSSRGSVKFVRAGESFTSRSHQPEDTVDL</sequence>
<feature type="region of interest" description="Disordered" evidence="1">
    <location>
        <begin position="796"/>
        <end position="822"/>
    </location>
</feature>
<feature type="signal peptide" evidence="3">
    <location>
        <begin position="1"/>
        <end position="26"/>
    </location>
</feature>
<proteinExistence type="predicted"/>
<evidence type="ECO:0000313" key="4">
    <source>
        <dbReference type="EMBL" id="KAL3801545.1"/>
    </source>
</evidence>
<protein>
    <submittedName>
        <fullName evidence="4">Uncharacterized protein</fullName>
    </submittedName>
</protein>
<reference evidence="4 5" key="1">
    <citation type="journal article" date="2020" name="G3 (Bethesda)">
        <title>Improved Reference Genome for Cyclotella cryptica CCMP332, a Model for Cell Wall Morphogenesis, Salinity Adaptation, and Lipid Production in Diatoms (Bacillariophyta).</title>
        <authorList>
            <person name="Roberts W.R."/>
            <person name="Downey K.M."/>
            <person name="Ruck E.C."/>
            <person name="Traller J.C."/>
            <person name="Alverson A.J."/>
        </authorList>
    </citation>
    <scope>NUCLEOTIDE SEQUENCE [LARGE SCALE GENOMIC DNA]</scope>
    <source>
        <strain evidence="4 5">CCMP332</strain>
    </source>
</reference>
<evidence type="ECO:0000256" key="2">
    <source>
        <dbReference type="SAM" id="Phobius"/>
    </source>
</evidence>
<dbReference type="PANTHER" id="PTHR33683">
    <property type="entry name" value="1, PUTATIVE-RELATED"/>
    <property type="match status" value="1"/>
</dbReference>
<keyword evidence="5" id="KW-1185">Reference proteome</keyword>
<accession>A0ABD3QMR0</accession>
<comment type="caution">
    <text evidence="4">The sequence shown here is derived from an EMBL/GenBank/DDBJ whole genome shotgun (WGS) entry which is preliminary data.</text>
</comment>
<evidence type="ECO:0000256" key="3">
    <source>
        <dbReference type="SAM" id="SignalP"/>
    </source>
</evidence>
<keyword evidence="2" id="KW-0472">Membrane</keyword>
<name>A0ABD3QMR0_9STRA</name>
<feature type="compositionally biased region" description="Polar residues" evidence="1">
    <location>
        <begin position="578"/>
        <end position="598"/>
    </location>
</feature>
<organism evidence="4 5">
    <name type="scientific">Cyclotella cryptica</name>
    <dbReference type="NCBI Taxonomy" id="29204"/>
    <lineage>
        <taxon>Eukaryota</taxon>
        <taxon>Sar</taxon>
        <taxon>Stramenopiles</taxon>
        <taxon>Ochrophyta</taxon>
        <taxon>Bacillariophyta</taxon>
        <taxon>Coscinodiscophyceae</taxon>
        <taxon>Thalassiosirophycidae</taxon>
        <taxon>Stephanodiscales</taxon>
        <taxon>Stephanodiscaceae</taxon>
        <taxon>Cyclotella</taxon>
    </lineage>
</organism>
<feature type="region of interest" description="Disordered" evidence="1">
    <location>
        <begin position="930"/>
        <end position="974"/>
    </location>
</feature>
<dbReference type="Proteomes" id="UP001516023">
    <property type="component" value="Unassembled WGS sequence"/>
</dbReference>
<keyword evidence="3" id="KW-0732">Signal</keyword>
<feature type="chain" id="PRO_5044862753" evidence="3">
    <location>
        <begin position="27"/>
        <end position="974"/>
    </location>
</feature>
<dbReference type="PANTHER" id="PTHR33683:SF46">
    <property type="entry name" value="SUSHI DOMAIN-CONTAINING PROTEIN"/>
    <property type="match status" value="1"/>
</dbReference>
<feature type="region of interest" description="Disordered" evidence="1">
    <location>
        <begin position="26"/>
        <end position="59"/>
    </location>
</feature>
<evidence type="ECO:0000256" key="1">
    <source>
        <dbReference type="SAM" id="MobiDB-lite"/>
    </source>
</evidence>